<dbReference type="InterPro" id="IPR005662">
    <property type="entry name" value="GTPase_Era-like"/>
</dbReference>
<protein>
    <submittedName>
        <fullName evidence="3">ABC transporter</fullName>
    </submittedName>
</protein>
<dbReference type="AlphaFoldDB" id="A0A6M6JJB5"/>
<keyword evidence="1" id="KW-0472">Membrane</keyword>
<name>A0A6M6JJB5_9PSEU</name>
<dbReference type="Gene3D" id="3.40.50.300">
    <property type="entry name" value="P-loop containing nucleotide triphosphate hydrolases"/>
    <property type="match status" value="1"/>
</dbReference>
<feature type="transmembrane region" description="Helical" evidence="1">
    <location>
        <begin position="434"/>
        <end position="456"/>
    </location>
</feature>
<dbReference type="PANTHER" id="PTHR42698:SF1">
    <property type="entry name" value="GTPASE ERA, MITOCHONDRIAL"/>
    <property type="match status" value="1"/>
</dbReference>
<dbReference type="Pfam" id="PF01926">
    <property type="entry name" value="MMR_HSR1"/>
    <property type="match status" value="1"/>
</dbReference>
<evidence type="ECO:0000256" key="1">
    <source>
        <dbReference type="SAM" id="Phobius"/>
    </source>
</evidence>
<dbReference type="InterPro" id="IPR027417">
    <property type="entry name" value="P-loop_NTPase"/>
</dbReference>
<dbReference type="Proteomes" id="UP000505377">
    <property type="component" value="Chromosome"/>
</dbReference>
<dbReference type="GO" id="GO:0005829">
    <property type="term" value="C:cytosol"/>
    <property type="evidence" value="ECO:0007669"/>
    <property type="project" value="TreeGrafter"/>
</dbReference>
<dbReference type="GO" id="GO:0019843">
    <property type="term" value="F:rRNA binding"/>
    <property type="evidence" value="ECO:0007669"/>
    <property type="project" value="TreeGrafter"/>
</dbReference>
<keyword evidence="1" id="KW-1133">Transmembrane helix</keyword>
<accession>A0A6M6JJB5</accession>
<feature type="domain" description="G" evidence="2">
    <location>
        <begin position="64"/>
        <end position="197"/>
    </location>
</feature>
<keyword evidence="4" id="KW-1185">Reference proteome</keyword>
<proteinExistence type="predicted"/>
<evidence type="ECO:0000313" key="4">
    <source>
        <dbReference type="Proteomes" id="UP000505377"/>
    </source>
</evidence>
<gene>
    <name evidence="3" type="ORF">HOP40_22445</name>
</gene>
<dbReference type="PANTHER" id="PTHR42698">
    <property type="entry name" value="GTPASE ERA"/>
    <property type="match status" value="1"/>
</dbReference>
<evidence type="ECO:0000259" key="2">
    <source>
        <dbReference type="Pfam" id="PF01926"/>
    </source>
</evidence>
<sequence length="557" mass="58564">MSSTRAVEKERSAAEAGIAARLRALDDLLVAGAGRLDEERLEPARRLAQRSGERLRLSGAHTVVALAGATGSGKSSLFNALTGADVSTVGVRRPTTGVAHAAVWGADGAGPLLDWLEIPRRHLVEAPDGELPGLVLLDLPDHDSTEMAHRLEVDRLVALVDVLVWVLDPQKYADAAIHDRYLTPLARHGEVMVVVLNQVDRLPPAQVADALGDVRRLLADDGLDGVPVLGVSAVAPGGRDELRAVLTGAVAAHRAALRRVSADLDAVAAGLSDVVAGPPRRELDAAAVEALDSALSAAAGVPAVGAAVERASVHRAAAATGWPWTRWVRRLRPDPLRRLHLDRGTAAPEEESAVARTSLPEASAVERSRVDIALRALAATAADDLPEPWPHAVRAAARSREDDLPDALDRAVAGTDLGLAHPPRWWRAAGFLQTLLAVLALAGGVWLAGLYLLTLLRLPEPPTPTVEPWPGFAVPLPTALLLGGLLVGLLLALLARLVAGIGARRRRARVQERLDAAVAEVADDLVLVPVTAELRAYGALRDAVAGLAPAPRGRRRG</sequence>
<dbReference type="RefSeq" id="WP_172161682.1">
    <property type="nucleotide sequence ID" value="NZ_CP053564.1"/>
</dbReference>
<reference evidence="3 4" key="1">
    <citation type="submission" date="2020-05" db="EMBL/GenBank/DDBJ databases">
        <authorList>
            <person name="Mo P."/>
        </authorList>
    </citation>
    <scope>NUCLEOTIDE SEQUENCE [LARGE SCALE GENOMIC DNA]</scope>
    <source>
        <strain evidence="3 4">Gen01</strain>
    </source>
</reference>
<keyword evidence="1" id="KW-0812">Transmembrane</keyword>
<dbReference type="SUPFAM" id="SSF52540">
    <property type="entry name" value="P-loop containing nucleoside triphosphate hydrolases"/>
    <property type="match status" value="1"/>
</dbReference>
<dbReference type="GO" id="GO:0043024">
    <property type="term" value="F:ribosomal small subunit binding"/>
    <property type="evidence" value="ECO:0007669"/>
    <property type="project" value="TreeGrafter"/>
</dbReference>
<organism evidence="3 4">
    <name type="scientific">Pseudonocardia broussonetiae</name>
    <dbReference type="NCBI Taxonomy" id="2736640"/>
    <lineage>
        <taxon>Bacteria</taxon>
        <taxon>Bacillati</taxon>
        <taxon>Actinomycetota</taxon>
        <taxon>Actinomycetes</taxon>
        <taxon>Pseudonocardiales</taxon>
        <taxon>Pseudonocardiaceae</taxon>
        <taxon>Pseudonocardia</taxon>
    </lineage>
</organism>
<evidence type="ECO:0000313" key="3">
    <source>
        <dbReference type="EMBL" id="QJY48214.1"/>
    </source>
</evidence>
<feature type="transmembrane region" description="Helical" evidence="1">
    <location>
        <begin position="476"/>
        <end position="499"/>
    </location>
</feature>
<dbReference type="InterPro" id="IPR006073">
    <property type="entry name" value="GTP-bd"/>
</dbReference>
<dbReference type="GO" id="GO:0000028">
    <property type="term" value="P:ribosomal small subunit assembly"/>
    <property type="evidence" value="ECO:0007669"/>
    <property type="project" value="TreeGrafter"/>
</dbReference>
<dbReference type="KEGG" id="pbro:HOP40_22445"/>
<dbReference type="GO" id="GO:0005525">
    <property type="term" value="F:GTP binding"/>
    <property type="evidence" value="ECO:0007669"/>
    <property type="project" value="InterPro"/>
</dbReference>
<dbReference type="EMBL" id="CP053564">
    <property type="protein sequence ID" value="QJY48214.1"/>
    <property type="molecule type" value="Genomic_DNA"/>
</dbReference>